<name>A0A4R1BI22_9ACTN</name>
<evidence type="ECO:0000313" key="1">
    <source>
        <dbReference type="EMBL" id="TCJ16913.1"/>
    </source>
</evidence>
<dbReference type="EMBL" id="SKBU01000015">
    <property type="protein sequence ID" value="TCJ16913.1"/>
    <property type="molecule type" value="Genomic_DNA"/>
</dbReference>
<gene>
    <name evidence="1" type="ORF">E0L93_09430</name>
</gene>
<protein>
    <submittedName>
        <fullName evidence="1">Uncharacterized protein</fullName>
    </submittedName>
</protein>
<sequence>MWALRNNCSKPILSSSAIACVLPVRLALFQEPHGGLLFVNDLFYTLPGTLPRRLSKKIEFCYTPVHGSWLNMAEIELSVLGRQCLDRRVPDFETLQAEALAWQERRDAAGNKIDWRFTTEDARIKLKRLYPSLQE</sequence>
<evidence type="ECO:0000313" key="2">
    <source>
        <dbReference type="Proteomes" id="UP000295244"/>
    </source>
</evidence>
<proteinExistence type="predicted"/>
<comment type="caution">
    <text evidence="1">The sequence shown here is derived from an EMBL/GenBank/DDBJ whole genome shotgun (WGS) entry which is preliminary data.</text>
</comment>
<reference evidence="1 2" key="1">
    <citation type="submission" date="2019-03" db="EMBL/GenBank/DDBJ databases">
        <title>Whole genome sequence of a novel Rubrobacter taiwanensis strain, isolated from Yellowstone National Park.</title>
        <authorList>
            <person name="Freed S."/>
            <person name="Ramaley R.F."/>
            <person name="Kyndt J.A."/>
        </authorList>
    </citation>
    <scope>NUCLEOTIDE SEQUENCE [LARGE SCALE GENOMIC DNA]</scope>
    <source>
        <strain evidence="1 2">Yellowstone</strain>
    </source>
</reference>
<keyword evidence="2" id="KW-1185">Reference proteome</keyword>
<dbReference type="Proteomes" id="UP000295244">
    <property type="component" value="Unassembled WGS sequence"/>
</dbReference>
<dbReference type="AlphaFoldDB" id="A0A4R1BI22"/>
<accession>A0A4R1BI22</accession>
<dbReference type="OrthoDB" id="2375382at2"/>
<organism evidence="1 2">
    <name type="scientific">Rubrobacter taiwanensis</name>
    <dbReference type="NCBI Taxonomy" id="185139"/>
    <lineage>
        <taxon>Bacteria</taxon>
        <taxon>Bacillati</taxon>
        <taxon>Actinomycetota</taxon>
        <taxon>Rubrobacteria</taxon>
        <taxon>Rubrobacterales</taxon>
        <taxon>Rubrobacteraceae</taxon>
        <taxon>Rubrobacter</taxon>
    </lineage>
</organism>